<dbReference type="Pfam" id="PF01839">
    <property type="entry name" value="FG-GAP"/>
    <property type="match status" value="1"/>
</dbReference>
<dbReference type="PANTHER" id="PTHR46580">
    <property type="entry name" value="SENSOR KINASE-RELATED"/>
    <property type="match status" value="1"/>
</dbReference>
<evidence type="ECO:0000313" key="3">
    <source>
        <dbReference type="EMBL" id="SDE25795.1"/>
    </source>
</evidence>
<dbReference type="Gene3D" id="2.130.10.130">
    <property type="entry name" value="Integrin alpha, N-terminal"/>
    <property type="match status" value="3"/>
</dbReference>
<proteinExistence type="predicted"/>
<dbReference type="STRING" id="637679.GCA_001550055_03659"/>
<dbReference type="SUPFAM" id="SSF69318">
    <property type="entry name" value="Integrin alpha N-terminal domain"/>
    <property type="match status" value="1"/>
</dbReference>
<dbReference type="InterPro" id="IPR013517">
    <property type="entry name" value="FG-GAP"/>
</dbReference>
<evidence type="ECO:0000256" key="1">
    <source>
        <dbReference type="ARBA" id="ARBA00022729"/>
    </source>
</evidence>
<protein>
    <submittedName>
        <fullName evidence="3">FG-GAP repeat-containing protein</fullName>
    </submittedName>
</protein>
<dbReference type="PANTHER" id="PTHR46580:SF4">
    <property type="entry name" value="ATP_GTP-BINDING PROTEIN"/>
    <property type="match status" value="1"/>
</dbReference>
<evidence type="ECO:0000313" key="4">
    <source>
        <dbReference type="Proteomes" id="UP000183685"/>
    </source>
</evidence>
<dbReference type="RefSeq" id="WP_068307645.1">
    <property type="nucleotide sequence ID" value="NZ_FNAK01000005.1"/>
</dbReference>
<keyword evidence="1 2" id="KW-0732">Signal</keyword>
<gene>
    <name evidence="3" type="ORF">SAMN04488071_2494</name>
</gene>
<dbReference type="InterPro" id="IPR028994">
    <property type="entry name" value="Integrin_alpha_N"/>
</dbReference>
<sequence length="380" mass="39625">MRKRHIILVALLAAPSFGTAGSAEEPAYPAPSQVSIQEIDAGDGDKAFLPGDFNNDGNIDLIIAEEQHGRVILYTNDGTGALTRTAEYQAGKHPSWLAPLDFDSDGATDLAIANHEATIVSLLRGDSDTFFDRGGPIQLPIETSPHSHMIAAADLNADGLPDLILDSRDQAGVYVLRGNAQGGFETPGIAVDAGGGPYHGFVVGDINNDGKPDIITPNQNDLGLLLNRSGADIAFAQTGTIPMPSPFAVHAADMNGDNNIDLVAASLRETPGIVVFEGDGTGNFRRMTSVPMAAGARIIATGDVNNDGLGDAVITGWNASITLLMGHAAQPYPVQLPTGGIMNPWGAAMADFNGDGRDEVIVGDASSGRVHIYSVDLPRD</sequence>
<organism evidence="3 4">
    <name type="scientific">Kordiimonas lacus</name>
    <dbReference type="NCBI Taxonomy" id="637679"/>
    <lineage>
        <taxon>Bacteria</taxon>
        <taxon>Pseudomonadati</taxon>
        <taxon>Pseudomonadota</taxon>
        <taxon>Alphaproteobacteria</taxon>
        <taxon>Kordiimonadales</taxon>
        <taxon>Kordiimonadaceae</taxon>
        <taxon>Kordiimonas</taxon>
    </lineage>
</organism>
<dbReference type="AlphaFoldDB" id="A0A1G7BHS3"/>
<feature type="signal peptide" evidence="2">
    <location>
        <begin position="1"/>
        <end position="20"/>
    </location>
</feature>
<accession>A0A1G7BHS3</accession>
<reference evidence="3 4" key="1">
    <citation type="submission" date="2016-10" db="EMBL/GenBank/DDBJ databases">
        <authorList>
            <person name="de Groot N.N."/>
        </authorList>
    </citation>
    <scope>NUCLEOTIDE SEQUENCE [LARGE SCALE GENOMIC DNA]</scope>
    <source>
        <strain evidence="3 4">CGMCC 1.9109</strain>
    </source>
</reference>
<dbReference type="Proteomes" id="UP000183685">
    <property type="component" value="Unassembled WGS sequence"/>
</dbReference>
<dbReference type="Pfam" id="PF13517">
    <property type="entry name" value="FG-GAP_3"/>
    <property type="match status" value="3"/>
</dbReference>
<feature type="chain" id="PRO_5010168744" evidence="2">
    <location>
        <begin position="21"/>
        <end position="380"/>
    </location>
</feature>
<keyword evidence="4" id="KW-1185">Reference proteome</keyword>
<name>A0A1G7BHS3_9PROT</name>
<dbReference type="EMBL" id="FNAK01000005">
    <property type="protein sequence ID" value="SDE25795.1"/>
    <property type="molecule type" value="Genomic_DNA"/>
</dbReference>
<evidence type="ECO:0000256" key="2">
    <source>
        <dbReference type="SAM" id="SignalP"/>
    </source>
</evidence>